<dbReference type="Pfam" id="PF01613">
    <property type="entry name" value="Flavin_Reduct"/>
    <property type="match status" value="1"/>
</dbReference>
<dbReference type="Proteomes" id="UP000555322">
    <property type="component" value="Unassembled WGS sequence"/>
</dbReference>
<accession>A0ABX1UXA4</accession>
<dbReference type="SUPFAM" id="SSF50475">
    <property type="entry name" value="FMN-binding split barrel"/>
    <property type="match status" value="1"/>
</dbReference>
<evidence type="ECO:0000256" key="1">
    <source>
        <dbReference type="ARBA" id="ARBA00023002"/>
    </source>
</evidence>
<dbReference type="RefSeq" id="WP_171537259.1">
    <property type="nucleotide sequence ID" value="NZ_JABERJ010000051.1"/>
</dbReference>
<organism evidence="3 4">
    <name type="scientific">Acinetobacter terrestris</name>
    <dbReference type="NCBI Taxonomy" id="2529843"/>
    <lineage>
        <taxon>Bacteria</taxon>
        <taxon>Pseudomonadati</taxon>
        <taxon>Pseudomonadota</taxon>
        <taxon>Gammaproteobacteria</taxon>
        <taxon>Moraxellales</taxon>
        <taxon>Moraxellaceae</taxon>
        <taxon>Acinetobacter</taxon>
        <taxon>Acinetobacter Taxon 24</taxon>
    </lineage>
</organism>
<dbReference type="PANTHER" id="PTHR30466:SF1">
    <property type="entry name" value="FMN REDUCTASE (NADH) RUTF"/>
    <property type="match status" value="1"/>
</dbReference>
<evidence type="ECO:0000313" key="4">
    <source>
        <dbReference type="Proteomes" id="UP000555322"/>
    </source>
</evidence>
<proteinExistence type="predicted"/>
<dbReference type="SMART" id="SM00903">
    <property type="entry name" value="Flavin_Reduct"/>
    <property type="match status" value="1"/>
</dbReference>
<dbReference type="PANTHER" id="PTHR30466">
    <property type="entry name" value="FLAVIN REDUCTASE"/>
    <property type="match status" value="1"/>
</dbReference>
<dbReference type="Gene3D" id="2.30.110.10">
    <property type="entry name" value="Electron Transport, Fmn-binding Protein, Chain A"/>
    <property type="match status" value="1"/>
</dbReference>
<sequence>MSYNQSFSAQDADKRQLRNLLGQFATGVTVVTTVGQDKRKVGMTANSFTSVSLDPPLILWNIAKTSSNVDDFCKCEHFAINILNDQQHQASNHFAKSAEDKFSQVHAVDVLGVPVLSDALATLVCKNYQVVEAGDHYIILGQIEQCQHNEGKPLLFHNGKYHQAQLHPVHHEQCA</sequence>
<gene>
    <name evidence="3" type="ORF">HLH15_15625</name>
</gene>
<feature type="domain" description="Flavin reductase like" evidence="2">
    <location>
        <begin position="21"/>
        <end position="163"/>
    </location>
</feature>
<dbReference type="EMBL" id="JABERJ010000051">
    <property type="protein sequence ID" value="NNH27856.1"/>
    <property type="molecule type" value="Genomic_DNA"/>
</dbReference>
<protein>
    <submittedName>
        <fullName evidence="3">Flavin reductase family protein</fullName>
    </submittedName>
</protein>
<evidence type="ECO:0000259" key="2">
    <source>
        <dbReference type="SMART" id="SM00903"/>
    </source>
</evidence>
<dbReference type="InterPro" id="IPR050268">
    <property type="entry name" value="NADH-dep_flavin_reductase"/>
</dbReference>
<evidence type="ECO:0000313" key="3">
    <source>
        <dbReference type="EMBL" id="NNH27856.1"/>
    </source>
</evidence>
<name>A0ABX1UXA4_9GAMM</name>
<dbReference type="InterPro" id="IPR002563">
    <property type="entry name" value="Flavin_Rdtase-like_dom"/>
</dbReference>
<keyword evidence="4" id="KW-1185">Reference proteome</keyword>
<dbReference type="InterPro" id="IPR012349">
    <property type="entry name" value="Split_barrel_FMN-bd"/>
</dbReference>
<reference evidence="3 4" key="1">
    <citation type="submission" date="2020-04" db="EMBL/GenBank/DDBJ databases">
        <title>Acinetobacter Taxon 24.</title>
        <authorList>
            <person name="Nemec A."/>
            <person name="Radolfova-Krizova L."/>
            <person name="Higgins P.G."/>
            <person name="Spanelova P."/>
        </authorList>
    </citation>
    <scope>NUCLEOTIDE SEQUENCE [LARGE SCALE GENOMIC DNA]</scope>
    <source>
        <strain evidence="3 4">ANC 5084</strain>
    </source>
</reference>
<keyword evidence="1" id="KW-0560">Oxidoreductase</keyword>
<comment type="caution">
    <text evidence="3">The sequence shown here is derived from an EMBL/GenBank/DDBJ whole genome shotgun (WGS) entry which is preliminary data.</text>
</comment>